<dbReference type="Proteomes" id="UP000591131">
    <property type="component" value="Unassembled WGS sequence"/>
</dbReference>
<evidence type="ECO:0008006" key="3">
    <source>
        <dbReference type="Google" id="ProtNLM"/>
    </source>
</evidence>
<name>A0A7J6N3Z8_PERCH</name>
<dbReference type="EMBL" id="JAAPAO010000010">
    <property type="protein sequence ID" value="KAF4677671.1"/>
    <property type="molecule type" value="Genomic_DNA"/>
</dbReference>
<dbReference type="AlphaFoldDB" id="A0A7J6N3Z8"/>
<proteinExistence type="predicted"/>
<protein>
    <recommendedName>
        <fullName evidence="3">Protein C10</fullName>
    </recommendedName>
</protein>
<dbReference type="Pfam" id="PF14974">
    <property type="entry name" value="P_C10"/>
    <property type="match status" value="1"/>
</dbReference>
<dbReference type="OrthoDB" id="423079at2759"/>
<sequence length="141" mass="15831">MSSSTTSTSAQNQPPKPMPKLTLEQAREAIDLCISKVKEPENRQRFEDIVTELEKEQDPMIKMQKRMTTLLPAVQEVLGDSIKHFGFDTDSQSIMNGIMQIQSYSLTDPIVANGMTKIMRAMGGDFSAILEEDDDECEEVE</sequence>
<evidence type="ECO:0000313" key="1">
    <source>
        <dbReference type="EMBL" id="KAF4677671.1"/>
    </source>
</evidence>
<gene>
    <name evidence="1" type="ORF">FOL47_000133</name>
</gene>
<reference evidence="1 2" key="1">
    <citation type="submission" date="2020-04" db="EMBL/GenBank/DDBJ databases">
        <title>Perkinsus chesapeaki whole genome sequence.</title>
        <authorList>
            <person name="Bogema D.R."/>
        </authorList>
    </citation>
    <scope>NUCLEOTIDE SEQUENCE [LARGE SCALE GENOMIC DNA]</scope>
    <source>
        <strain evidence="1">ATCC PRA-425</strain>
    </source>
</reference>
<accession>A0A7J6N3Z8</accession>
<keyword evidence="2" id="KW-1185">Reference proteome</keyword>
<organism evidence="1 2">
    <name type="scientific">Perkinsus chesapeaki</name>
    <name type="common">Clam parasite</name>
    <name type="synonym">Perkinsus andrewsi</name>
    <dbReference type="NCBI Taxonomy" id="330153"/>
    <lineage>
        <taxon>Eukaryota</taxon>
        <taxon>Sar</taxon>
        <taxon>Alveolata</taxon>
        <taxon>Perkinsozoa</taxon>
        <taxon>Perkinsea</taxon>
        <taxon>Perkinsida</taxon>
        <taxon>Perkinsidae</taxon>
        <taxon>Perkinsus</taxon>
    </lineage>
</organism>
<dbReference type="InterPro" id="IPR026317">
    <property type="entry name" value="P_C10"/>
</dbReference>
<comment type="caution">
    <text evidence="1">The sequence shown here is derived from an EMBL/GenBank/DDBJ whole genome shotgun (WGS) entry which is preliminary data.</text>
</comment>
<evidence type="ECO:0000313" key="2">
    <source>
        <dbReference type="Proteomes" id="UP000591131"/>
    </source>
</evidence>